<sequence>MAGTYDAGFAFWFRLDRHVHSWVLLVPLWLSHHETCISDSYYFGHQGSVSVTSSVEITLKFHKVSSTIDFGAWWPRAVECIATVDLCPVECIATVDLCPVECIATVDRSEAFPASLVASLGTWYLVDHGRYTPVLDFSNVDSKVRAVQSSTRAKWISSK</sequence>
<comment type="caution">
    <text evidence="1">The sequence shown here is derived from an EMBL/GenBank/DDBJ whole genome shotgun (WGS) entry which is preliminary data.</text>
</comment>
<reference evidence="1 2" key="1">
    <citation type="journal article" date="2018" name="Sci. Data">
        <title>The draft genome sequence of cork oak.</title>
        <authorList>
            <person name="Ramos A.M."/>
            <person name="Usie A."/>
            <person name="Barbosa P."/>
            <person name="Barros P.M."/>
            <person name="Capote T."/>
            <person name="Chaves I."/>
            <person name="Simoes F."/>
            <person name="Abreu I."/>
            <person name="Carrasquinho I."/>
            <person name="Faro C."/>
            <person name="Guimaraes J.B."/>
            <person name="Mendonca D."/>
            <person name="Nobrega F."/>
            <person name="Rodrigues L."/>
            <person name="Saibo N.J.M."/>
            <person name="Varela M.C."/>
            <person name="Egas C."/>
            <person name="Matos J."/>
            <person name="Miguel C.M."/>
            <person name="Oliveira M.M."/>
            <person name="Ricardo C.P."/>
            <person name="Goncalves S."/>
        </authorList>
    </citation>
    <scope>NUCLEOTIDE SEQUENCE [LARGE SCALE GENOMIC DNA]</scope>
    <source>
        <strain evidence="2">cv. HL8</strain>
    </source>
</reference>
<accession>A0AAW0I5N0</accession>
<dbReference type="AlphaFoldDB" id="A0AAW0I5N0"/>
<proteinExistence type="predicted"/>
<dbReference type="EMBL" id="PKMF04002340">
    <property type="protein sequence ID" value="KAK7809455.1"/>
    <property type="molecule type" value="Genomic_DNA"/>
</dbReference>
<evidence type="ECO:0000313" key="1">
    <source>
        <dbReference type="EMBL" id="KAK7809455.1"/>
    </source>
</evidence>
<keyword evidence="2" id="KW-1185">Reference proteome</keyword>
<gene>
    <name evidence="1" type="ORF">CFP56_008412</name>
</gene>
<dbReference type="Proteomes" id="UP000237347">
    <property type="component" value="Unassembled WGS sequence"/>
</dbReference>
<evidence type="ECO:0000313" key="2">
    <source>
        <dbReference type="Proteomes" id="UP000237347"/>
    </source>
</evidence>
<name>A0AAW0I5N0_QUESU</name>
<protein>
    <submittedName>
        <fullName evidence="1">Uncharacterized protein</fullName>
    </submittedName>
</protein>
<organism evidence="1 2">
    <name type="scientific">Quercus suber</name>
    <name type="common">Cork oak</name>
    <dbReference type="NCBI Taxonomy" id="58331"/>
    <lineage>
        <taxon>Eukaryota</taxon>
        <taxon>Viridiplantae</taxon>
        <taxon>Streptophyta</taxon>
        <taxon>Embryophyta</taxon>
        <taxon>Tracheophyta</taxon>
        <taxon>Spermatophyta</taxon>
        <taxon>Magnoliopsida</taxon>
        <taxon>eudicotyledons</taxon>
        <taxon>Gunneridae</taxon>
        <taxon>Pentapetalae</taxon>
        <taxon>rosids</taxon>
        <taxon>fabids</taxon>
        <taxon>Fagales</taxon>
        <taxon>Fagaceae</taxon>
        <taxon>Quercus</taxon>
    </lineage>
</organism>